<evidence type="ECO:0000313" key="3">
    <source>
        <dbReference type="Proteomes" id="UP000257109"/>
    </source>
</evidence>
<dbReference type="AlphaFoldDB" id="A0A371G8V6"/>
<feature type="region of interest" description="Disordered" evidence="1">
    <location>
        <begin position="39"/>
        <end position="70"/>
    </location>
</feature>
<sequence length="70" mass="7762">MPSITFGMILTYANYAMIKSHEIRDLRLKKVVMDQFEGPGKSLTVGNTGPPYTETRTSLSQPANSAKELE</sequence>
<reference evidence="2" key="1">
    <citation type="submission" date="2018-05" db="EMBL/GenBank/DDBJ databases">
        <title>Draft genome of Mucuna pruriens seed.</title>
        <authorList>
            <person name="Nnadi N.E."/>
            <person name="Vos R."/>
            <person name="Hasami M.H."/>
            <person name="Devisetty U.K."/>
            <person name="Aguiy J.C."/>
        </authorList>
    </citation>
    <scope>NUCLEOTIDE SEQUENCE [LARGE SCALE GENOMIC DNA]</scope>
    <source>
        <strain evidence="2">JCA_2017</strain>
    </source>
</reference>
<protein>
    <submittedName>
        <fullName evidence="2">Uncharacterized protein</fullName>
    </submittedName>
</protein>
<evidence type="ECO:0000313" key="2">
    <source>
        <dbReference type="EMBL" id="RDX86969.1"/>
    </source>
</evidence>
<evidence type="ECO:0000256" key="1">
    <source>
        <dbReference type="SAM" id="MobiDB-lite"/>
    </source>
</evidence>
<dbReference type="EMBL" id="QJKJ01006365">
    <property type="protein sequence ID" value="RDX86969.1"/>
    <property type="molecule type" value="Genomic_DNA"/>
</dbReference>
<name>A0A371G8V6_MUCPR</name>
<dbReference type="Proteomes" id="UP000257109">
    <property type="component" value="Unassembled WGS sequence"/>
</dbReference>
<keyword evidence="3" id="KW-1185">Reference proteome</keyword>
<comment type="caution">
    <text evidence="2">The sequence shown here is derived from an EMBL/GenBank/DDBJ whole genome shotgun (WGS) entry which is preliminary data.</text>
</comment>
<organism evidence="2 3">
    <name type="scientific">Mucuna pruriens</name>
    <name type="common">Velvet bean</name>
    <name type="synonym">Dolichos pruriens</name>
    <dbReference type="NCBI Taxonomy" id="157652"/>
    <lineage>
        <taxon>Eukaryota</taxon>
        <taxon>Viridiplantae</taxon>
        <taxon>Streptophyta</taxon>
        <taxon>Embryophyta</taxon>
        <taxon>Tracheophyta</taxon>
        <taxon>Spermatophyta</taxon>
        <taxon>Magnoliopsida</taxon>
        <taxon>eudicotyledons</taxon>
        <taxon>Gunneridae</taxon>
        <taxon>Pentapetalae</taxon>
        <taxon>rosids</taxon>
        <taxon>fabids</taxon>
        <taxon>Fabales</taxon>
        <taxon>Fabaceae</taxon>
        <taxon>Papilionoideae</taxon>
        <taxon>50 kb inversion clade</taxon>
        <taxon>NPAAA clade</taxon>
        <taxon>indigoferoid/millettioid clade</taxon>
        <taxon>Phaseoleae</taxon>
        <taxon>Mucuna</taxon>
    </lineage>
</organism>
<feature type="non-terminal residue" evidence="2">
    <location>
        <position position="1"/>
    </location>
</feature>
<accession>A0A371G8V6</accession>
<gene>
    <name evidence="2" type="ORF">CR513_31622</name>
</gene>
<feature type="compositionally biased region" description="Polar residues" evidence="1">
    <location>
        <begin position="54"/>
        <end position="64"/>
    </location>
</feature>
<proteinExistence type="predicted"/>